<keyword evidence="1" id="KW-1133">Transmembrane helix</keyword>
<evidence type="ECO:0000313" key="2">
    <source>
        <dbReference type="EMBL" id="KMZ61538.1"/>
    </source>
</evidence>
<evidence type="ECO:0000313" key="3">
    <source>
        <dbReference type="Proteomes" id="UP000036987"/>
    </source>
</evidence>
<keyword evidence="3" id="KW-1185">Reference proteome</keyword>
<protein>
    <submittedName>
        <fullName evidence="2">Glycine-rich protein</fullName>
    </submittedName>
</protein>
<dbReference type="PANTHER" id="PTHR31513:SF1">
    <property type="entry name" value="EPHRIN TYPE-B RECEPTOR"/>
    <property type="match status" value="1"/>
</dbReference>
<sequence>MAAKILLPLRSIFIVFIHIVLFDSIALAISGLSSSLSSSLSLPEEYSILKDNHDVYRDKYVPAPSSAPSSAPNPPVTSCEMDLDGIGSFDTLCQMRSSLELTEDIHILGSGSFEILDDVELSCPLSGCSLVFNLSGEIRMRNGSAIVAGSIYIEALNVSVAETAVVNASALGGDPPEDSSGVPLGTFGDGGGYGGRGASCYNEQDKLQGDSWGGDAYGWLSLMYPDMYGSKGGTTSREVDYGGGGGGKVRILAGDMLEFGGTILADGGDAGELGGGGSGGSIFLTANKIMWW</sequence>
<dbReference type="OrthoDB" id="785506at2759"/>
<reference evidence="3" key="1">
    <citation type="journal article" date="2016" name="Nature">
        <title>The genome of the seagrass Zostera marina reveals angiosperm adaptation to the sea.</title>
        <authorList>
            <person name="Olsen J.L."/>
            <person name="Rouze P."/>
            <person name="Verhelst B."/>
            <person name="Lin Y.-C."/>
            <person name="Bayer T."/>
            <person name="Collen J."/>
            <person name="Dattolo E."/>
            <person name="De Paoli E."/>
            <person name="Dittami S."/>
            <person name="Maumus F."/>
            <person name="Michel G."/>
            <person name="Kersting A."/>
            <person name="Lauritano C."/>
            <person name="Lohaus R."/>
            <person name="Toepel M."/>
            <person name="Tonon T."/>
            <person name="Vanneste K."/>
            <person name="Amirebrahimi M."/>
            <person name="Brakel J."/>
            <person name="Bostroem C."/>
            <person name="Chovatia M."/>
            <person name="Grimwood J."/>
            <person name="Jenkins J.W."/>
            <person name="Jueterbock A."/>
            <person name="Mraz A."/>
            <person name="Stam W.T."/>
            <person name="Tice H."/>
            <person name="Bornberg-Bauer E."/>
            <person name="Green P.J."/>
            <person name="Pearson G.A."/>
            <person name="Procaccini G."/>
            <person name="Duarte C.M."/>
            <person name="Schmutz J."/>
            <person name="Reusch T.B.H."/>
            <person name="Van de Peer Y."/>
        </authorList>
    </citation>
    <scope>NUCLEOTIDE SEQUENCE [LARGE SCALE GENOMIC DNA]</scope>
    <source>
        <strain evidence="3">cv. Finnish</strain>
    </source>
</reference>
<organism evidence="2 3">
    <name type="scientific">Zostera marina</name>
    <name type="common">Eelgrass</name>
    <dbReference type="NCBI Taxonomy" id="29655"/>
    <lineage>
        <taxon>Eukaryota</taxon>
        <taxon>Viridiplantae</taxon>
        <taxon>Streptophyta</taxon>
        <taxon>Embryophyta</taxon>
        <taxon>Tracheophyta</taxon>
        <taxon>Spermatophyta</taxon>
        <taxon>Magnoliopsida</taxon>
        <taxon>Liliopsida</taxon>
        <taxon>Zosteraceae</taxon>
        <taxon>Zostera</taxon>
    </lineage>
</organism>
<evidence type="ECO:0000256" key="1">
    <source>
        <dbReference type="SAM" id="Phobius"/>
    </source>
</evidence>
<accession>A0A0K9NXW2</accession>
<keyword evidence="1" id="KW-0812">Transmembrane</keyword>
<dbReference type="EMBL" id="LFYR01001470">
    <property type="protein sequence ID" value="KMZ61538.1"/>
    <property type="molecule type" value="Genomic_DNA"/>
</dbReference>
<dbReference type="STRING" id="29655.A0A0K9NXW2"/>
<gene>
    <name evidence="2" type="ORF">ZOSMA_51G00280</name>
</gene>
<dbReference type="AlphaFoldDB" id="A0A0K9NXW2"/>
<name>A0A0K9NXW2_ZOSMR</name>
<dbReference type="OMA" id="INISRDF"/>
<proteinExistence type="predicted"/>
<feature type="transmembrane region" description="Helical" evidence="1">
    <location>
        <begin position="12"/>
        <end position="32"/>
    </location>
</feature>
<keyword evidence="1" id="KW-0472">Membrane</keyword>
<dbReference type="Proteomes" id="UP000036987">
    <property type="component" value="Unassembled WGS sequence"/>
</dbReference>
<comment type="caution">
    <text evidence="2">The sequence shown here is derived from an EMBL/GenBank/DDBJ whole genome shotgun (WGS) entry which is preliminary data.</text>
</comment>
<dbReference type="PANTHER" id="PTHR31513">
    <property type="entry name" value="EPHRIN TYPE-B RECEPTOR"/>
    <property type="match status" value="1"/>
</dbReference>